<dbReference type="EMBL" id="SNVI01000005">
    <property type="protein sequence ID" value="TFE37803.1"/>
    <property type="molecule type" value="Genomic_DNA"/>
</dbReference>
<evidence type="ECO:0000256" key="3">
    <source>
        <dbReference type="ARBA" id="ARBA00022475"/>
    </source>
</evidence>
<dbReference type="Proteomes" id="UP000297385">
    <property type="component" value="Unassembled WGS sequence"/>
</dbReference>
<accession>A0A4Y8MK96</accession>
<dbReference type="PANTHER" id="PTHR11795:SF442">
    <property type="entry name" value="ABC TRANSPORTER ATP-BINDING PROTEIN"/>
    <property type="match status" value="1"/>
</dbReference>
<keyword evidence="3" id="KW-1003">Cell membrane</keyword>
<evidence type="ECO:0000256" key="9">
    <source>
        <dbReference type="SAM" id="Phobius"/>
    </source>
</evidence>
<gene>
    <name evidence="10" type="ORF">E2553_41205</name>
</gene>
<comment type="subcellular location">
    <subcellularLocation>
        <location evidence="1">Cell membrane</location>
        <topology evidence="1">Multi-pass membrane protein</topology>
    </subcellularLocation>
</comment>
<dbReference type="GeneID" id="97310762"/>
<dbReference type="Pfam" id="PF02653">
    <property type="entry name" value="BPD_transp_2"/>
    <property type="match status" value="1"/>
</dbReference>
<proteinExistence type="inferred from homology"/>
<dbReference type="GO" id="GO:0006865">
    <property type="term" value="P:amino acid transport"/>
    <property type="evidence" value="ECO:0007669"/>
    <property type="project" value="UniProtKB-KW"/>
</dbReference>
<feature type="transmembrane region" description="Helical" evidence="9">
    <location>
        <begin position="142"/>
        <end position="163"/>
    </location>
</feature>
<comment type="caution">
    <text evidence="10">The sequence shown here is derived from an EMBL/GenBank/DDBJ whole genome shotgun (WGS) entry which is preliminary data.</text>
</comment>
<sequence length="289" mass="31224">MSSWQIWLELIINTLALASLLGMLTVGLTLIFGIMRIMNFAHGAMYMFGAYVGISAAYWSDNFWIGLILAPLSATAVGAAFERFLLRRLYGRDPSSFLLVTFGLSLVITELIRQIWGSNTRDVSLPNFLNGVIIVFDEPFPIYRIFLIAVGFTVLGLLTFVILRSRLGLLIRSISQNADMTNALGINVDIIRTLTFAVGCGFAGFGGYLAVPLITGYIGMGSTAIIDSFVIVMIGGMGSFVGSAVGSFLVAGTQTVGNFYFPELALALTYVLMIGVLLYRPGGLFGEAE</sequence>
<dbReference type="AlphaFoldDB" id="A0A4Y8MK96"/>
<feature type="transmembrane region" description="Helical" evidence="9">
    <location>
        <begin position="97"/>
        <end position="116"/>
    </location>
</feature>
<dbReference type="PANTHER" id="PTHR11795">
    <property type="entry name" value="BRANCHED-CHAIN AMINO ACID TRANSPORT SYSTEM PERMEASE PROTEIN LIVH"/>
    <property type="match status" value="1"/>
</dbReference>
<evidence type="ECO:0000313" key="10">
    <source>
        <dbReference type="EMBL" id="TFE37803.1"/>
    </source>
</evidence>
<dbReference type="GO" id="GO:0005886">
    <property type="term" value="C:plasma membrane"/>
    <property type="evidence" value="ECO:0007669"/>
    <property type="project" value="UniProtKB-SubCell"/>
</dbReference>
<feature type="transmembrane region" description="Helical" evidence="9">
    <location>
        <begin position="6"/>
        <end position="33"/>
    </location>
</feature>
<dbReference type="GO" id="GO:0022857">
    <property type="term" value="F:transmembrane transporter activity"/>
    <property type="evidence" value="ECO:0007669"/>
    <property type="project" value="InterPro"/>
</dbReference>
<keyword evidence="2" id="KW-0813">Transport</keyword>
<evidence type="ECO:0000256" key="8">
    <source>
        <dbReference type="ARBA" id="ARBA00037998"/>
    </source>
</evidence>
<evidence type="ECO:0000313" key="11">
    <source>
        <dbReference type="Proteomes" id="UP000297385"/>
    </source>
</evidence>
<keyword evidence="6 9" id="KW-1133">Transmembrane helix</keyword>
<keyword evidence="4 9" id="KW-0812">Transmembrane</keyword>
<dbReference type="CDD" id="cd06582">
    <property type="entry name" value="TM_PBP1_LivH_like"/>
    <property type="match status" value="1"/>
</dbReference>
<feature type="transmembrane region" description="Helical" evidence="9">
    <location>
        <begin position="259"/>
        <end position="279"/>
    </location>
</feature>
<evidence type="ECO:0000256" key="5">
    <source>
        <dbReference type="ARBA" id="ARBA00022970"/>
    </source>
</evidence>
<keyword evidence="7 9" id="KW-0472">Membrane</keyword>
<evidence type="ECO:0000256" key="1">
    <source>
        <dbReference type="ARBA" id="ARBA00004651"/>
    </source>
</evidence>
<feature type="transmembrane region" description="Helical" evidence="9">
    <location>
        <begin position="230"/>
        <end position="252"/>
    </location>
</feature>
<evidence type="ECO:0000256" key="7">
    <source>
        <dbReference type="ARBA" id="ARBA00023136"/>
    </source>
</evidence>
<feature type="transmembrane region" description="Helical" evidence="9">
    <location>
        <begin position="64"/>
        <end position="85"/>
    </location>
</feature>
<organism evidence="10 11">
    <name type="scientific">Paraburkholderia dipogonis</name>
    <dbReference type="NCBI Taxonomy" id="1211383"/>
    <lineage>
        <taxon>Bacteria</taxon>
        <taxon>Pseudomonadati</taxon>
        <taxon>Pseudomonadota</taxon>
        <taxon>Betaproteobacteria</taxon>
        <taxon>Burkholderiales</taxon>
        <taxon>Burkholderiaceae</taxon>
        <taxon>Paraburkholderia</taxon>
    </lineage>
</organism>
<dbReference type="RefSeq" id="WP_134466320.1">
    <property type="nucleotide sequence ID" value="NZ_JBHMFL010000148.1"/>
</dbReference>
<dbReference type="InterPro" id="IPR052157">
    <property type="entry name" value="BCAA_transport_permease"/>
</dbReference>
<evidence type="ECO:0000256" key="2">
    <source>
        <dbReference type="ARBA" id="ARBA00022448"/>
    </source>
</evidence>
<comment type="similarity">
    <text evidence="8">Belongs to the binding-protein-dependent transport system permease family. LivHM subfamily.</text>
</comment>
<evidence type="ECO:0000256" key="4">
    <source>
        <dbReference type="ARBA" id="ARBA00022692"/>
    </source>
</evidence>
<feature type="transmembrane region" description="Helical" evidence="9">
    <location>
        <begin position="194"/>
        <end position="218"/>
    </location>
</feature>
<name>A0A4Y8MK96_9BURK</name>
<feature type="transmembrane region" description="Helical" evidence="9">
    <location>
        <begin position="40"/>
        <end position="58"/>
    </location>
</feature>
<dbReference type="InterPro" id="IPR001851">
    <property type="entry name" value="ABC_transp_permease"/>
</dbReference>
<protein>
    <submittedName>
        <fullName evidence="10">Branched-chain amino acid ABC transporter permease</fullName>
    </submittedName>
</protein>
<evidence type="ECO:0000256" key="6">
    <source>
        <dbReference type="ARBA" id="ARBA00022989"/>
    </source>
</evidence>
<keyword evidence="5" id="KW-0029">Amino-acid transport</keyword>
<reference evidence="10 11" key="1">
    <citation type="submission" date="2019-03" db="EMBL/GenBank/DDBJ databases">
        <title>Complete Genome Sequence of Paraburkholderia dipogonis ICMP 19430T, a Nitrogen-fixing Symbiont of the South African Invasive Legume Dipogon lignosus in New Zealand.</title>
        <authorList>
            <person name="De Meyer S.E."/>
        </authorList>
    </citation>
    <scope>NUCLEOTIDE SEQUENCE [LARGE SCALE GENOMIC DNA]</scope>
    <source>
        <strain evidence="10 11">ICMP 19430</strain>
    </source>
</reference>